<keyword evidence="2" id="KW-1185">Reference proteome</keyword>
<name>A0AAE8YUP9_9CAUD</name>
<proteinExistence type="predicted"/>
<evidence type="ECO:0000313" key="2">
    <source>
        <dbReference type="Proteomes" id="UP000827544"/>
    </source>
</evidence>
<accession>A0AAE8YUP9</accession>
<dbReference type="Proteomes" id="UP000827544">
    <property type="component" value="Segment"/>
</dbReference>
<gene>
    <name evidence="1" type="ORF">NATE_94</name>
</gene>
<organism evidence="1 2">
    <name type="scientific">Bacillus phage vB_BanS_Nate</name>
    <dbReference type="NCBI Taxonomy" id="2894788"/>
    <lineage>
        <taxon>Viruses</taxon>
        <taxon>Duplodnaviria</taxon>
        <taxon>Heunggongvirae</taxon>
        <taxon>Uroviricota</taxon>
        <taxon>Caudoviricetes</taxon>
        <taxon>Joanripponvirinae</taxon>
        <taxon>Natevirus</taxon>
        <taxon>Natevirus nate</taxon>
    </lineage>
</organism>
<protein>
    <submittedName>
        <fullName evidence="1">Uncharacterized protein</fullName>
    </submittedName>
</protein>
<sequence>MAQKFELGEIVFVKTDLKAGYLYQNEVRTKGTYVSKSHRKYAGHFGIVQAYVRGGYELRFGKDYDMNSIYYDEMLDKFVDTLKDGDSVTKDTERLIRNLEIHNIQRCIDNALTNRMFNTDREGFNKLVDTYNELSKR</sequence>
<dbReference type="EMBL" id="OK499992">
    <property type="protein sequence ID" value="UGO50947.1"/>
    <property type="molecule type" value="Genomic_DNA"/>
</dbReference>
<evidence type="ECO:0000313" key="1">
    <source>
        <dbReference type="EMBL" id="UGO50947.1"/>
    </source>
</evidence>
<reference evidence="1" key="1">
    <citation type="submission" date="2021-10" db="EMBL/GenBank/DDBJ databases">
        <authorList>
            <person name="Lavering E.D."/>
            <person name="James R."/>
            <person name="Fairholm J.D."/>
            <person name="Ogilvie B.H."/>
            <person name="Thurgood T.L."/>
            <person name="Robison R.A."/>
            <person name="Grose J.H."/>
        </authorList>
    </citation>
    <scope>NUCLEOTIDE SEQUENCE</scope>
</reference>